<reference evidence="2 3" key="1">
    <citation type="submission" date="2014-03" db="EMBL/GenBank/DDBJ databases">
        <title>Draft genome of the hookworm Oesophagostomum dentatum.</title>
        <authorList>
            <person name="Mitreva M."/>
        </authorList>
    </citation>
    <scope>NUCLEOTIDE SEQUENCE [LARGE SCALE GENOMIC DNA]</scope>
    <source>
        <strain evidence="2 3">OD-Hann</strain>
    </source>
</reference>
<dbReference type="EMBL" id="KN555140">
    <property type="protein sequence ID" value="KHJ88826.1"/>
    <property type="molecule type" value="Genomic_DNA"/>
</dbReference>
<protein>
    <recommendedName>
        <fullName evidence="4">Peptidase M14 carboxypeptidase A domain-containing protein</fullName>
    </recommendedName>
</protein>
<feature type="chain" id="PRO_5002061236" description="Peptidase M14 carboxypeptidase A domain-containing protein" evidence="1">
    <location>
        <begin position="19"/>
        <end position="92"/>
    </location>
</feature>
<evidence type="ECO:0000256" key="1">
    <source>
        <dbReference type="SAM" id="SignalP"/>
    </source>
</evidence>
<keyword evidence="3" id="KW-1185">Reference proteome</keyword>
<evidence type="ECO:0000313" key="3">
    <source>
        <dbReference type="Proteomes" id="UP000053660"/>
    </source>
</evidence>
<evidence type="ECO:0008006" key="4">
    <source>
        <dbReference type="Google" id="ProtNLM"/>
    </source>
</evidence>
<gene>
    <name evidence="2" type="ORF">OESDEN_11372</name>
</gene>
<evidence type="ECO:0000313" key="2">
    <source>
        <dbReference type="EMBL" id="KHJ88826.1"/>
    </source>
</evidence>
<dbReference type="SUPFAM" id="SSF53187">
    <property type="entry name" value="Zn-dependent exopeptidases"/>
    <property type="match status" value="1"/>
</dbReference>
<dbReference type="AlphaFoldDB" id="A0A0B1SY35"/>
<sequence length="92" mass="10756">MRRLLAVLVVVFPLAAFAGETPFFDLKRYNDFPDFERYIRGVARMNPHIAQLRLLGFTHEHRPLLGLKTKGTLILEVFKSGSLWQLQLRKKF</sequence>
<keyword evidence="1" id="KW-0732">Signal</keyword>
<dbReference type="Proteomes" id="UP000053660">
    <property type="component" value="Unassembled WGS sequence"/>
</dbReference>
<name>A0A0B1SY35_OESDE</name>
<accession>A0A0B1SY35</accession>
<dbReference type="OrthoDB" id="3626597at2759"/>
<feature type="signal peptide" evidence="1">
    <location>
        <begin position="1"/>
        <end position="18"/>
    </location>
</feature>
<proteinExistence type="predicted"/>
<organism evidence="2 3">
    <name type="scientific">Oesophagostomum dentatum</name>
    <name type="common">Nodular worm</name>
    <dbReference type="NCBI Taxonomy" id="61180"/>
    <lineage>
        <taxon>Eukaryota</taxon>
        <taxon>Metazoa</taxon>
        <taxon>Ecdysozoa</taxon>
        <taxon>Nematoda</taxon>
        <taxon>Chromadorea</taxon>
        <taxon>Rhabditida</taxon>
        <taxon>Rhabditina</taxon>
        <taxon>Rhabditomorpha</taxon>
        <taxon>Strongyloidea</taxon>
        <taxon>Strongylidae</taxon>
        <taxon>Oesophagostomum</taxon>
    </lineage>
</organism>